<feature type="binding site" evidence="5">
    <location>
        <position position="44"/>
    </location>
    <ligand>
        <name>isopentenyl diphosphate</name>
        <dbReference type="ChEBI" id="CHEBI:128769"/>
    </ligand>
</feature>
<dbReference type="RefSeq" id="WP_069859329.1">
    <property type="nucleotide sequence ID" value="NZ_BDFE01000016.1"/>
</dbReference>
<dbReference type="InterPro" id="IPR003451">
    <property type="entry name" value="LytB/IspH"/>
</dbReference>
<keyword evidence="4 5" id="KW-0411">Iron-sulfur</keyword>
<keyword evidence="3 5" id="KW-0408">Iron</keyword>
<comment type="pathway">
    <text evidence="5">Isoprenoid biosynthesis; isopentenyl diphosphate biosynthesis via DXP pathway; isopentenyl diphosphate from 1-deoxy-D-xylulose 5-phosphate: step 6/6.</text>
</comment>
<dbReference type="GO" id="GO:0050992">
    <property type="term" value="P:dimethylallyl diphosphate biosynthetic process"/>
    <property type="evidence" value="ECO:0007669"/>
    <property type="project" value="UniProtKB-UniRule"/>
</dbReference>
<feature type="binding site" evidence="5">
    <location>
        <position position="167"/>
    </location>
    <ligand>
        <name>(2E)-4-hydroxy-3-methylbut-2-enyl diphosphate</name>
        <dbReference type="ChEBI" id="CHEBI:128753"/>
    </ligand>
</feature>
<feature type="binding site" evidence="5">
    <location>
        <position position="267"/>
    </location>
    <ligand>
        <name>(2E)-4-hydroxy-3-methylbut-2-enyl diphosphate</name>
        <dbReference type="ChEBI" id="CHEBI:128753"/>
    </ligand>
</feature>
<feature type="binding site" evidence="5">
    <location>
        <position position="13"/>
    </location>
    <ligand>
        <name>[4Fe-4S] cluster</name>
        <dbReference type="ChEBI" id="CHEBI:49883"/>
    </ligand>
</feature>
<comment type="caution">
    <text evidence="5">Lacks conserved residue(s) required for the propagation of feature annotation.</text>
</comment>
<feature type="binding site" evidence="5">
    <location>
        <position position="44"/>
    </location>
    <ligand>
        <name>(2E)-4-hydroxy-3-methylbut-2-enyl diphosphate</name>
        <dbReference type="ChEBI" id="CHEBI:128753"/>
    </ligand>
</feature>
<evidence type="ECO:0000256" key="2">
    <source>
        <dbReference type="ARBA" id="ARBA00022723"/>
    </source>
</evidence>
<organism evidence="6 7">
    <name type="scientific">Desulfoplanes formicivorans</name>
    <dbReference type="NCBI Taxonomy" id="1592317"/>
    <lineage>
        <taxon>Bacteria</taxon>
        <taxon>Pseudomonadati</taxon>
        <taxon>Thermodesulfobacteriota</taxon>
        <taxon>Desulfovibrionia</taxon>
        <taxon>Desulfovibrionales</taxon>
        <taxon>Desulfoplanaceae</taxon>
        <taxon>Desulfoplanes</taxon>
    </lineage>
</organism>
<dbReference type="Gene3D" id="3.40.50.11270">
    <property type="match status" value="1"/>
</dbReference>
<reference evidence="7" key="1">
    <citation type="submission" date="2016-06" db="EMBL/GenBank/DDBJ databases">
        <title>Draft genome sequence of Desulfoplanes formicivorans strain Pf12B.</title>
        <authorList>
            <person name="Watanabe M."/>
            <person name="Kojima H."/>
            <person name="Fukui M."/>
        </authorList>
    </citation>
    <scope>NUCLEOTIDE SEQUENCE [LARGE SCALE GENOMIC DNA]</scope>
    <source>
        <strain evidence="7">Pf12B</strain>
    </source>
</reference>
<feature type="binding site" evidence="5">
    <location>
        <position position="77"/>
    </location>
    <ligand>
        <name>isopentenyl diphosphate</name>
        <dbReference type="ChEBI" id="CHEBI:128769"/>
    </ligand>
</feature>
<feature type="binding site" evidence="5">
    <location>
        <position position="99"/>
    </location>
    <ligand>
        <name>[4Fe-4S] cluster</name>
        <dbReference type="ChEBI" id="CHEBI:49883"/>
    </ligand>
</feature>
<comment type="cofactor">
    <cofactor evidence="5">
        <name>[4Fe-4S] cluster</name>
        <dbReference type="ChEBI" id="CHEBI:49883"/>
    </cofactor>
    <text evidence="5">Binds 1 [4Fe-4S] cluster per subunit.</text>
</comment>
<dbReference type="GO" id="GO:0051745">
    <property type="term" value="F:4-hydroxy-3-methylbut-2-enyl diphosphate reductase activity"/>
    <property type="evidence" value="ECO:0007669"/>
    <property type="project" value="UniProtKB-UniRule"/>
</dbReference>
<evidence type="ECO:0000256" key="1">
    <source>
        <dbReference type="ARBA" id="ARBA00022485"/>
    </source>
</evidence>
<dbReference type="NCBIfam" id="TIGR00216">
    <property type="entry name" value="ispH_lytB"/>
    <property type="match status" value="1"/>
</dbReference>
<keyword evidence="2 5" id="KW-0479">Metal-binding</keyword>
<dbReference type="AlphaFoldDB" id="A0A194AJ11"/>
<feature type="binding site" evidence="5">
    <location>
        <position position="223"/>
    </location>
    <ligand>
        <name>(2E)-4-hydroxy-3-methylbut-2-enyl diphosphate</name>
        <dbReference type="ChEBI" id="CHEBI:128753"/>
    </ligand>
</feature>
<comment type="catalytic activity">
    <reaction evidence="5">
        <text>isopentenyl diphosphate + 2 oxidized [2Fe-2S]-[ferredoxin] + H2O = (2E)-4-hydroxy-3-methylbut-2-enyl diphosphate + 2 reduced [2Fe-2S]-[ferredoxin] + 2 H(+)</text>
        <dbReference type="Rhea" id="RHEA:24488"/>
        <dbReference type="Rhea" id="RHEA-COMP:10000"/>
        <dbReference type="Rhea" id="RHEA-COMP:10001"/>
        <dbReference type="ChEBI" id="CHEBI:15377"/>
        <dbReference type="ChEBI" id="CHEBI:15378"/>
        <dbReference type="ChEBI" id="CHEBI:33737"/>
        <dbReference type="ChEBI" id="CHEBI:33738"/>
        <dbReference type="ChEBI" id="CHEBI:128753"/>
        <dbReference type="ChEBI" id="CHEBI:128769"/>
        <dbReference type="EC" id="1.17.7.4"/>
    </reaction>
</comment>
<evidence type="ECO:0000256" key="4">
    <source>
        <dbReference type="ARBA" id="ARBA00023014"/>
    </source>
</evidence>
<dbReference type="Pfam" id="PF02401">
    <property type="entry name" value="LYTB"/>
    <property type="match status" value="1"/>
</dbReference>
<dbReference type="UniPathway" id="UPA00056">
    <property type="reaction ID" value="UER00097"/>
</dbReference>
<evidence type="ECO:0000256" key="3">
    <source>
        <dbReference type="ARBA" id="ARBA00023004"/>
    </source>
</evidence>
<feature type="binding site" evidence="5">
    <location>
        <position position="223"/>
    </location>
    <ligand>
        <name>dimethylallyl diphosphate</name>
        <dbReference type="ChEBI" id="CHEBI:57623"/>
    </ligand>
</feature>
<feature type="binding site" evidence="5">
    <location>
        <position position="267"/>
    </location>
    <ligand>
        <name>isopentenyl diphosphate</name>
        <dbReference type="ChEBI" id="CHEBI:128769"/>
    </ligand>
</feature>
<feature type="active site" description="Proton donor" evidence="5">
    <location>
        <position position="129"/>
    </location>
</feature>
<dbReference type="STRING" id="1592317.DPF_1776"/>
<keyword evidence="5" id="KW-0560">Oxidoreductase</keyword>
<feature type="binding site" evidence="5">
    <location>
        <position position="127"/>
    </location>
    <ligand>
        <name>isopentenyl diphosphate</name>
        <dbReference type="ChEBI" id="CHEBI:128769"/>
    </ligand>
</feature>
<name>A0A194AJ11_9BACT</name>
<dbReference type="PANTHER" id="PTHR30426">
    <property type="entry name" value="4-HYDROXY-3-METHYLBUT-2-ENYL DIPHOSPHATE REDUCTASE"/>
    <property type="match status" value="1"/>
</dbReference>
<dbReference type="GO" id="GO:0019288">
    <property type="term" value="P:isopentenyl diphosphate biosynthetic process, methylerythritol 4-phosphate pathway"/>
    <property type="evidence" value="ECO:0007669"/>
    <property type="project" value="UniProtKB-UniRule"/>
</dbReference>
<feature type="binding site" evidence="5">
    <location>
        <position position="267"/>
    </location>
    <ligand>
        <name>dimethylallyl diphosphate</name>
        <dbReference type="ChEBI" id="CHEBI:57623"/>
    </ligand>
</feature>
<feature type="binding site" evidence="5">
    <location>
        <position position="225"/>
    </location>
    <ligand>
        <name>dimethylallyl diphosphate</name>
        <dbReference type="ChEBI" id="CHEBI:57623"/>
    </ligand>
</feature>
<feature type="binding site" evidence="5">
    <location>
        <position position="77"/>
    </location>
    <ligand>
        <name>(2E)-4-hydroxy-3-methylbut-2-enyl diphosphate</name>
        <dbReference type="ChEBI" id="CHEBI:128753"/>
    </ligand>
</feature>
<dbReference type="GO" id="GO:0046872">
    <property type="term" value="F:metal ion binding"/>
    <property type="evidence" value="ECO:0007669"/>
    <property type="project" value="UniProtKB-KW"/>
</dbReference>
<comment type="similarity">
    <text evidence="5">Belongs to the IspH family.</text>
</comment>
<proteinExistence type="inferred from homology"/>
<comment type="catalytic activity">
    <reaction evidence="5">
        <text>dimethylallyl diphosphate + 2 oxidized [2Fe-2S]-[ferredoxin] + H2O = (2E)-4-hydroxy-3-methylbut-2-enyl diphosphate + 2 reduced [2Fe-2S]-[ferredoxin] + 2 H(+)</text>
        <dbReference type="Rhea" id="RHEA:24825"/>
        <dbReference type="Rhea" id="RHEA-COMP:10000"/>
        <dbReference type="Rhea" id="RHEA-COMP:10001"/>
        <dbReference type="ChEBI" id="CHEBI:15377"/>
        <dbReference type="ChEBI" id="CHEBI:15378"/>
        <dbReference type="ChEBI" id="CHEBI:33737"/>
        <dbReference type="ChEBI" id="CHEBI:33738"/>
        <dbReference type="ChEBI" id="CHEBI:57623"/>
        <dbReference type="ChEBI" id="CHEBI:128753"/>
        <dbReference type="EC" id="1.17.7.4"/>
    </reaction>
</comment>
<dbReference type="HAMAP" id="MF_00191">
    <property type="entry name" value="IspH"/>
    <property type="match status" value="1"/>
</dbReference>
<feature type="binding site" evidence="5">
    <location>
        <position position="77"/>
    </location>
    <ligand>
        <name>dimethylallyl diphosphate</name>
        <dbReference type="ChEBI" id="CHEBI:57623"/>
    </ligand>
</feature>
<dbReference type="PANTHER" id="PTHR30426:SF0">
    <property type="entry name" value="4-HYDROXY-3-METHYLBUT-2-ENYL DIPHOSPHATE REDUCTASE"/>
    <property type="match status" value="1"/>
</dbReference>
<dbReference type="GO" id="GO:0016114">
    <property type="term" value="P:terpenoid biosynthetic process"/>
    <property type="evidence" value="ECO:0007669"/>
    <property type="project" value="UniProtKB-UniRule"/>
</dbReference>
<dbReference type="GO" id="GO:0051539">
    <property type="term" value="F:4 iron, 4 sulfur cluster binding"/>
    <property type="evidence" value="ECO:0007669"/>
    <property type="project" value="UniProtKB-UniRule"/>
</dbReference>
<comment type="function">
    <text evidence="5">Catalyzes the conversion of 1-hydroxy-2-methyl-2-(E)-butenyl 4-diphosphate (HMBPP) into a mixture of isopentenyl diphosphate (IPP) and dimethylallyl diphosphate (DMAPP). Acts in the terminal step of the DOXP/MEP pathway for isoprenoid precursor biosynthesis.</text>
</comment>
<keyword evidence="1 5" id="KW-0004">4Fe-4S</keyword>
<keyword evidence="7" id="KW-1185">Reference proteome</keyword>
<feature type="binding site" evidence="5">
    <location>
        <position position="127"/>
    </location>
    <ligand>
        <name>(2E)-4-hydroxy-3-methylbut-2-enyl diphosphate</name>
        <dbReference type="ChEBI" id="CHEBI:128753"/>
    </ligand>
</feature>
<dbReference type="EC" id="1.17.7.4" evidence="5"/>
<dbReference type="Gene3D" id="3.40.1010.20">
    <property type="entry name" value="4-hydroxy-3-methylbut-2-enyl diphosphate reductase, catalytic domain"/>
    <property type="match status" value="2"/>
</dbReference>
<accession>A0A194AJ11</accession>
<gene>
    <name evidence="5" type="primary">ispH</name>
    <name evidence="6" type="ORF">DPF_1776</name>
</gene>
<dbReference type="CDD" id="cd13944">
    <property type="entry name" value="lytB_ispH"/>
    <property type="match status" value="1"/>
</dbReference>
<dbReference type="OrthoDB" id="9804068at2"/>
<comment type="pathway">
    <text evidence="5">Isoprenoid biosynthesis; dimethylallyl diphosphate biosynthesis; dimethylallyl diphosphate from (2E)-4-hydroxy-3-methylbutenyl diphosphate: step 1/1.</text>
</comment>
<dbReference type="Proteomes" id="UP000095200">
    <property type="component" value="Unassembled WGS sequence"/>
</dbReference>
<evidence type="ECO:0000313" key="6">
    <source>
        <dbReference type="EMBL" id="GAU09056.1"/>
    </source>
</evidence>
<sequence length="285" mass="31198">MKTIHLAQTAGFCMGVALALKKLDQALAGKKAHQHIVTQGPIIHNPQVLKYYQAKGVFECQSLDELNARTVVVIRAHGIPLDMQHAIQATGATLVDATCPKVKKAQILIGKNSEQGRHLLLFGEKEHPEVKGLVSYAQNGFTVFESLQELETILPHIAQPCFLAAQTTQDREEFKTIQARLTNILGDIPVMDTICTATKERQQEAIAIARQVDFMIVVGGKNSGNTRRLAQVAAATHTPCCHVECREEIPVKDLVSCRTIGLTAGASTPQHVINDIVMYVRQLQA</sequence>
<comment type="caution">
    <text evidence="6">The sequence shown here is derived from an EMBL/GenBank/DDBJ whole genome shotgun (WGS) entry which is preliminary data.</text>
</comment>
<evidence type="ECO:0000313" key="7">
    <source>
        <dbReference type="Proteomes" id="UP000095200"/>
    </source>
</evidence>
<dbReference type="EMBL" id="BDFE01000016">
    <property type="protein sequence ID" value="GAU09056.1"/>
    <property type="molecule type" value="Genomic_DNA"/>
</dbReference>
<protein>
    <recommendedName>
        <fullName evidence="5">4-hydroxy-3-methylbut-2-enyl diphosphate reductase</fullName>
        <shortName evidence="5">HMBPP reductase</shortName>
        <ecNumber evidence="5">1.17.7.4</ecNumber>
    </recommendedName>
</protein>
<feature type="binding site" evidence="5">
    <location>
        <position position="225"/>
    </location>
    <ligand>
        <name>isopentenyl diphosphate</name>
        <dbReference type="ChEBI" id="CHEBI:128769"/>
    </ligand>
</feature>
<feature type="binding site" evidence="5">
    <location>
        <position position="195"/>
    </location>
    <ligand>
        <name>[4Fe-4S] cluster</name>
        <dbReference type="ChEBI" id="CHEBI:49883"/>
    </ligand>
</feature>
<evidence type="ECO:0000256" key="5">
    <source>
        <dbReference type="HAMAP-Rule" id="MF_00191"/>
    </source>
</evidence>
<dbReference type="UniPathway" id="UPA00059">
    <property type="reaction ID" value="UER00105"/>
</dbReference>
<keyword evidence="5" id="KW-0414">Isoprene biosynthesis</keyword>
<feature type="binding site" evidence="5">
    <location>
        <position position="44"/>
    </location>
    <ligand>
        <name>dimethylallyl diphosphate</name>
        <dbReference type="ChEBI" id="CHEBI:57623"/>
    </ligand>
</feature>
<feature type="binding site" evidence="5">
    <location>
        <position position="127"/>
    </location>
    <ligand>
        <name>dimethylallyl diphosphate</name>
        <dbReference type="ChEBI" id="CHEBI:57623"/>
    </ligand>
</feature>
<feature type="binding site" evidence="5">
    <location>
        <position position="225"/>
    </location>
    <ligand>
        <name>(2E)-4-hydroxy-3-methylbut-2-enyl diphosphate</name>
        <dbReference type="ChEBI" id="CHEBI:128753"/>
    </ligand>
</feature>
<feature type="binding site" evidence="5">
    <location>
        <position position="223"/>
    </location>
    <ligand>
        <name>isopentenyl diphosphate</name>
        <dbReference type="ChEBI" id="CHEBI:128769"/>
    </ligand>
</feature>